<dbReference type="Proteomes" id="UP000186469">
    <property type="component" value="Unassembled WGS sequence"/>
</dbReference>
<organism evidence="2 3">
    <name type="scientific">Desulfovibrio litoralis DSM 11393</name>
    <dbReference type="NCBI Taxonomy" id="1121455"/>
    <lineage>
        <taxon>Bacteria</taxon>
        <taxon>Pseudomonadati</taxon>
        <taxon>Thermodesulfobacteriota</taxon>
        <taxon>Desulfovibrionia</taxon>
        <taxon>Desulfovibrionales</taxon>
        <taxon>Desulfovibrionaceae</taxon>
        <taxon>Desulfovibrio</taxon>
    </lineage>
</organism>
<gene>
    <name evidence="2" type="ORF">SAMN02745728_01252</name>
</gene>
<accession>A0A1M7ST93</accession>
<dbReference type="OrthoDB" id="5449868at2"/>
<sequence length="215" mass="23818">MRMQVKAFFLLSLMMLALVSACAKRSAPVKAQPNNLTLGIAGFFQPQSTADLFAGTLPENYQIINPSAVGSLDGVFDRVLSSELKRSFVNSQNSRACEAGINRSDRGLNSALKYWVEVGKCMNVDILLVPMVLRWQEREGGNAGVVRPASVILDFFLIDVRDGTLISRSRYDETQLALSDNLLDIRRFVQRGGKWLTATELSEEGMRRAIKVMGL</sequence>
<proteinExistence type="predicted"/>
<dbReference type="RefSeq" id="WP_072696927.1">
    <property type="nucleotide sequence ID" value="NZ_FRDI01000004.1"/>
</dbReference>
<feature type="signal peptide" evidence="1">
    <location>
        <begin position="1"/>
        <end position="31"/>
    </location>
</feature>
<dbReference type="PROSITE" id="PS51257">
    <property type="entry name" value="PROKAR_LIPOPROTEIN"/>
    <property type="match status" value="1"/>
</dbReference>
<protein>
    <recommendedName>
        <fullName evidence="4">Lipoprotein</fullName>
    </recommendedName>
</protein>
<dbReference type="AlphaFoldDB" id="A0A1M7ST93"/>
<name>A0A1M7ST93_9BACT</name>
<keyword evidence="3" id="KW-1185">Reference proteome</keyword>
<reference evidence="2 3" key="1">
    <citation type="submission" date="2016-12" db="EMBL/GenBank/DDBJ databases">
        <authorList>
            <person name="Song W.-J."/>
            <person name="Kurnit D.M."/>
        </authorList>
    </citation>
    <scope>NUCLEOTIDE SEQUENCE [LARGE SCALE GENOMIC DNA]</scope>
    <source>
        <strain evidence="2 3">DSM 11393</strain>
    </source>
</reference>
<evidence type="ECO:0000313" key="3">
    <source>
        <dbReference type="Proteomes" id="UP000186469"/>
    </source>
</evidence>
<evidence type="ECO:0000313" key="2">
    <source>
        <dbReference type="EMBL" id="SHN61702.1"/>
    </source>
</evidence>
<keyword evidence="1" id="KW-0732">Signal</keyword>
<evidence type="ECO:0000256" key="1">
    <source>
        <dbReference type="SAM" id="SignalP"/>
    </source>
</evidence>
<dbReference type="EMBL" id="FRDI01000004">
    <property type="protein sequence ID" value="SHN61702.1"/>
    <property type="molecule type" value="Genomic_DNA"/>
</dbReference>
<evidence type="ECO:0008006" key="4">
    <source>
        <dbReference type="Google" id="ProtNLM"/>
    </source>
</evidence>
<feature type="chain" id="PRO_5012252438" description="Lipoprotein" evidence="1">
    <location>
        <begin position="32"/>
        <end position="215"/>
    </location>
</feature>
<dbReference type="STRING" id="1121455.SAMN02745728_01252"/>